<evidence type="ECO:0000256" key="7">
    <source>
        <dbReference type="ARBA" id="ARBA00022777"/>
    </source>
</evidence>
<dbReference type="Gene3D" id="3.30.565.10">
    <property type="entry name" value="Histidine kinase-like ATPase, C-terminal domain"/>
    <property type="match status" value="1"/>
</dbReference>
<evidence type="ECO:0000259" key="13">
    <source>
        <dbReference type="Pfam" id="PF02518"/>
    </source>
</evidence>
<evidence type="ECO:0000259" key="14">
    <source>
        <dbReference type="Pfam" id="PF06580"/>
    </source>
</evidence>
<accession>A0ABS7KZE4</accession>
<dbReference type="InterPro" id="IPR050640">
    <property type="entry name" value="Bact_2-comp_sensor_kinase"/>
</dbReference>
<evidence type="ECO:0000256" key="1">
    <source>
        <dbReference type="ARBA" id="ARBA00004651"/>
    </source>
</evidence>
<comment type="caution">
    <text evidence="16">The sequence shown here is derived from an EMBL/GenBank/DDBJ whole genome shotgun (WGS) entry which is preliminary data.</text>
</comment>
<evidence type="ECO:0000256" key="5">
    <source>
        <dbReference type="ARBA" id="ARBA00022692"/>
    </source>
</evidence>
<keyword evidence="12" id="KW-0175">Coiled coil</keyword>
<dbReference type="PANTHER" id="PTHR34220:SF11">
    <property type="entry name" value="SENSOR PROTEIN KINASE HPTS"/>
    <property type="match status" value="1"/>
</dbReference>
<evidence type="ECO:0000256" key="4">
    <source>
        <dbReference type="ARBA" id="ARBA00022679"/>
    </source>
</evidence>
<dbReference type="RefSeq" id="WP_204593708.1">
    <property type="nucleotide sequence ID" value="NZ_JAFBDA010000002.1"/>
</dbReference>
<keyword evidence="5" id="KW-0812">Transmembrane</keyword>
<dbReference type="InterPro" id="IPR018771">
    <property type="entry name" value="PocR_dom"/>
</dbReference>
<keyword evidence="2" id="KW-1003">Cell membrane</keyword>
<keyword evidence="10" id="KW-0902">Two-component regulatory system</keyword>
<feature type="domain" description="PocR" evidence="15">
    <location>
        <begin position="10"/>
        <end position="177"/>
    </location>
</feature>
<keyword evidence="8" id="KW-0067">ATP-binding</keyword>
<gene>
    <name evidence="16" type="ORF">K5V21_12065</name>
</gene>
<evidence type="ECO:0000256" key="8">
    <source>
        <dbReference type="ARBA" id="ARBA00022840"/>
    </source>
</evidence>
<proteinExistence type="predicted"/>
<protein>
    <submittedName>
        <fullName evidence="16">PocR ligand-binding domain-containing protein</fullName>
    </submittedName>
</protein>
<organism evidence="16 17">
    <name type="scientific">Clostridium sardiniense</name>
    <name type="common">Clostridium absonum</name>
    <dbReference type="NCBI Taxonomy" id="29369"/>
    <lineage>
        <taxon>Bacteria</taxon>
        <taxon>Bacillati</taxon>
        <taxon>Bacillota</taxon>
        <taxon>Clostridia</taxon>
        <taxon>Eubacteriales</taxon>
        <taxon>Clostridiaceae</taxon>
        <taxon>Clostridium</taxon>
    </lineage>
</organism>
<keyword evidence="11" id="KW-0472">Membrane</keyword>
<sequence length="412" mass="47654">MPRRILYLNDVIDIEVFQKIQDDIAEATGISIITVDYKGKPATKHSRCSDFCNLMRANSKYSELCEKCDSRGGLEAARLEKPYIYRCHKGLIDFATPIIVNGQYLGSVMAGQVLTSENENIDLEDIVTRKHIFSDVAEEEREKLLESYNKLPVVEFDRIKSIANMMFHISNYIVEEAVLKIAQKELNEKNIKFIEAKKEKAELEKEYEACRLKALQSQINPHFLFNVLNSISSLAIIEEAPKTQEVIYDLSNMLRYTLKKVDKILRLEEELEYIESYLNLQKVRFGDRLDYSINISDEVKEQKIPFMSIQTFVENAIVHGLETKEEGGKIEIFSEETNDSLSLFIKDNGTGITRDKLNEIREELKYKYGNDLDKIGINNVNKRMAHYYGEDYKIEIESKMREGTLVKITFAK</sequence>
<evidence type="ECO:0000259" key="15">
    <source>
        <dbReference type="Pfam" id="PF10114"/>
    </source>
</evidence>
<evidence type="ECO:0000313" key="17">
    <source>
        <dbReference type="Proteomes" id="UP001299068"/>
    </source>
</evidence>
<dbReference type="SUPFAM" id="SSF55874">
    <property type="entry name" value="ATPase domain of HSP90 chaperone/DNA topoisomerase II/histidine kinase"/>
    <property type="match status" value="1"/>
</dbReference>
<dbReference type="EMBL" id="JAIKTU010000009">
    <property type="protein sequence ID" value="MBY0756180.1"/>
    <property type="molecule type" value="Genomic_DNA"/>
</dbReference>
<evidence type="ECO:0000256" key="6">
    <source>
        <dbReference type="ARBA" id="ARBA00022741"/>
    </source>
</evidence>
<keyword evidence="17" id="KW-1185">Reference proteome</keyword>
<dbReference type="Proteomes" id="UP001299068">
    <property type="component" value="Unassembled WGS sequence"/>
</dbReference>
<keyword evidence="6" id="KW-0547">Nucleotide-binding</keyword>
<feature type="coiled-coil region" evidence="12">
    <location>
        <begin position="179"/>
        <end position="213"/>
    </location>
</feature>
<reference evidence="16 17" key="1">
    <citation type="journal article" date="2021" name="Cell Host Microbe">
        <title>in vivo commensal control of Clostridioides difficile virulence.</title>
        <authorList>
            <person name="Girinathan B.P."/>
            <person name="Dibenedetto N."/>
            <person name="Worley J.N."/>
            <person name="Peltier J."/>
            <person name="Arrieta-Ortiz M.L."/>
            <person name="Rupa Christinal Immanuel S."/>
            <person name="Lavin R."/>
            <person name="Delaney M.L."/>
            <person name="Cummins C."/>
            <person name="Hoffmann M."/>
            <person name="Luo Y."/>
            <person name="Gonzalez-Escalona N."/>
            <person name="Allard M."/>
            <person name="Onderdonk A.B."/>
            <person name="Gerber G.K."/>
            <person name="Sonenshein A.L."/>
            <person name="Baliga N."/>
            <person name="Dupuy B."/>
            <person name="Bry L."/>
        </authorList>
    </citation>
    <scope>NUCLEOTIDE SEQUENCE [LARGE SCALE GENOMIC DNA]</scope>
    <source>
        <strain evidence="16 17">DSM 599</strain>
    </source>
</reference>
<evidence type="ECO:0000256" key="3">
    <source>
        <dbReference type="ARBA" id="ARBA00022553"/>
    </source>
</evidence>
<name>A0ABS7KZE4_CLOSR</name>
<feature type="domain" description="Signal transduction histidine kinase internal region" evidence="14">
    <location>
        <begin position="211"/>
        <end position="289"/>
    </location>
</feature>
<dbReference type="Pfam" id="PF06580">
    <property type="entry name" value="His_kinase"/>
    <property type="match status" value="1"/>
</dbReference>
<evidence type="ECO:0000256" key="12">
    <source>
        <dbReference type="SAM" id="Coils"/>
    </source>
</evidence>
<dbReference type="Pfam" id="PF02518">
    <property type="entry name" value="HATPase_c"/>
    <property type="match status" value="1"/>
</dbReference>
<keyword evidence="3" id="KW-0597">Phosphoprotein</keyword>
<evidence type="ECO:0000256" key="10">
    <source>
        <dbReference type="ARBA" id="ARBA00023012"/>
    </source>
</evidence>
<evidence type="ECO:0000313" key="16">
    <source>
        <dbReference type="EMBL" id="MBY0756180.1"/>
    </source>
</evidence>
<feature type="domain" description="Histidine kinase/HSP90-like ATPase" evidence="13">
    <location>
        <begin position="309"/>
        <end position="410"/>
    </location>
</feature>
<dbReference type="InterPro" id="IPR036890">
    <property type="entry name" value="HATPase_C_sf"/>
</dbReference>
<keyword evidence="4" id="KW-0808">Transferase</keyword>
<dbReference type="InterPro" id="IPR003594">
    <property type="entry name" value="HATPase_dom"/>
</dbReference>
<evidence type="ECO:0000256" key="2">
    <source>
        <dbReference type="ARBA" id="ARBA00022475"/>
    </source>
</evidence>
<dbReference type="InterPro" id="IPR010559">
    <property type="entry name" value="Sig_transdc_His_kin_internal"/>
</dbReference>
<dbReference type="PANTHER" id="PTHR34220">
    <property type="entry name" value="SENSOR HISTIDINE KINASE YPDA"/>
    <property type="match status" value="1"/>
</dbReference>
<evidence type="ECO:0000256" key="11">
    <source>
        <dbReference type="ARBA" id="ARBA00023136"/>
    </source>
</evidence>
<comment type="subcellular location">
    <subcellularLocation>
        <location evidence="1">Cell membrane</location>
        <topology evidence="1">Multi-pass membrane protein</topology>
    </subcellularLocation>
</comment>
<keyword evidence="9" id="KW-1133">Transmembrane helix</keyword>
<evidence type="ECO:0000256" key="9">
    <source>
        <dbReference type="ARBA" id="ARBA00022989"/>
    </source>
</evidence>
<dbReference type="Pfam" id="PF10114">
    <property type="entry name" value="PocR"/>
    <property type="match status" value="1"/>
</dbReference>
<keyword evidence="7" id="KW-0418">Kinase</keyword>